<name>A0A4Y8IP17_9BACI</name>
<evidence type="ECO:0000313" key="2">
    <source>
        <dbReference type="Proteomes" id="UP000297975"/>
    </source>
</evidence>
<gene>
    <name evidence="1" type="ORF">E3U55_07085</name>
</gene>
<dbReference type="Proteomes" id="UP000297975">
    <property type="component" value="Unassembled WGS sequence"/>
</dbReference>
<dbReference type="EMBL" id="SOPW01000006">
    <property type="protein sequence ID" value="TFB22058.1"/>
    <property type="molecule type" value="Genomic_DNA"/>
</dbReference>
<reference evidence="1 2" key="1">
    <citation type="submission" date="2019-03" db="EMBL/GenBank/DDBJ databases">
        <authorList>
            <person name="He R.-H."/>
        </authorList>
    </citation>
    <scope>NUCLEOTIDE SEQUENCE [LARGE SCALE GENOMIC DNA]</scope>
    <source>
        <strain evidence="2">SH 714</strain>
    </source>
</reference>
<dbReference type="OrthoDB" id="2599887at2"/>
<dbReference type="AlphaFoldDB" id="A0A4Y8IP17"/>
<dbReference type="InterPro" id="IPR024496">
    <property type="entry name" value="Spore_germ_GerPE"/>
</dbReference>
<keyword evidence="2" id="KW-1185">Reference proteome</keyword>
<sequence>MLSICSLPHALTPHLNHTYSKMSSHSGQSQVVNMRDSRVKSIFCNSLEFSGTIQIGDSEGVYPFSIARAVQKENPVFYKEYITDDEEIIKEPLPNFLKESPVQVNRENYSPIRINSINSIGLTGSSVLHVGSFKHGKAVSIVRHKRILQKNK</sequence>
<organism evidence="1 2">
    <name type="scientific">Filobacillus milosensis</name>
    <dbReference type="NCBI Taxonomy" id="94137"/>
    <lineage>
        <taxon>Bacteria</taxon>
        <taxon>Bacillati</taxon>
        <taxon>Bacillota</taxon>
        <taxon>Bacilli</taxon>
        <taxon>Bacillales</taxon>
        <taxon>Bacillaceae</taxon>
        <taxon>Filobacillus</taxon>
    </lineage>
</organism>
<evidence type="ECO:0000313" key="1">
    <source>
        <dbReference type="EMBL" id="TFB22058.1"/>
    </source>
</evidence>
<comment type="caution">
    <text evidence="1">The sequence shown here is derived from an EMBL/GenBank/DDBJ whole genome shotgun (WGS) entry which is preliminary data.</text>
</comment>
<accession>A0A4Y8IP17</accession>
<protein>
    <submittedName>
        <fullName evidence="1">Spore germination protein GerPE</fullName>
    </submittedName>
</protein>
<proteinExistence type="predicted"/>
<dbReference type="Pfam" id="PF10970">
    <property type="entry name" value="GerPE"/>
    <property type="match status" value="1"/>
</dbReference>